<keyword evidence="2" id="KW-1185">Reference proteome</keyword>
<name>A0A7W6PR05_9HYPH</name>
<dbReference type="InterPro" id="IPR010035">
    <property type="entry name" value="Thi_S"/>
</dbReference>
<comment type="caution">
    <text evidence="1">The sequence shown here is derived from an EMBL/GenBank/DDBJ whole genome shotgun (WGS) entry which is preliminary data.</text>
</comment>
<dbReference type="EMBL" id="JACIEC010000004">
    <property type="protein sequence ID" value="MBB4144745.1"/>
    <property type="molecule type" value="Genomic_DNA"/>
</dbReference>
<dbReference type="InterPro" id="IPR012675">
    <property type="entry name" value="Beta-grasp_dom_sf"/>
</dbReference>
<proteinExistence type="predicted"/>
<dbReference type="Gene3D" id="3.10.20.30">
    <property type="match status" value="1"/>
</dbReference>
<dbReference type="PANTHER" id="PTHR34472">
    <property type="entry name" value="SULFUR CARRIER PROTEIN THIS"/>
    <property type="match status" value="1"/>
</dbReference>
<accession>A0A7W6PR05</accession>
<dbReference type="RefSeq" id="WP_062556171.1">
    <property type="nucleotide sequence ID" value="NZ_CP049250.1"/>
</dbReference>
<dbReference type="Pfam" id="PF02597">
    <property type="entry name" value="ThiS"/>
    <property type="match status" value="1"/>
</dbReference>
<dbReference type="SUPFAM" id="SSF54285">
    <property type="entry name" value="MoaD/ThiS"/>
    <property type="match status" value="1"/>
</dbReference>
<sequence>MRVIVNGETFVIGSTNLADLLQELEYEGEWLATAVNAELIHREERETLELKPDDRIEILSPRQGG</sequence>
<dbReference type="AlphaFoldDB" id="A0A7W6PR05"/>
<organism evidence="1 2">
    <name type="scientific">Rhizobium rhizoryzae</name>
    <dbReference type="NCBI Taxonomy" id="451876"/>
    <lineage>
        <taxon>Bacteria</taxon>
        <taxon>Pseudomonadati</taxon>
        <taxon>Pseudomonadota</taxon>
        <taxon>Alphaproteobacteria</taxon>
        <taxon>Hyphomicrobiales</taxon>
        <taxon>Rhizobiaceae</taxon>
        <taxon>Rhizobium/Agrobacterium group</taxon>
        <taxon>Rhizobium</taxon>
    </lineage>
</organism>
<dbReference type="PANTHER" id="PTHR34472:SF1">
    <property type="entry name" value="SULFUR CARRIER PROTEIN THIS"/>
    <property type="match status" value="1"/>
</dbReference>
<evidence type="ECO:0000313" key="2">
    <source>
        <dbReference type="Proteomes" id="UP000519897"/>
    </source>
</evidence>
<dbReference type="InterPro" id="IPR016155">
    <property type="entry name" value="Mopterin_synth/thiamin_S_b"/>
</dbReference>
<gene>
    <name evidence="1" type="ORF">GGQ72_003302</name>
</gene>
<dbReference type="NCBIfam" id="TIGR01683">
    <property type="entry name" value="thiS"/>
    <property type="match status" value="1"/>
</dbReference>
<reference evidence="1 2" key="1">
    <citation type="submission" date="2020-08" db="EMBL/GenBank/DDBJ databases">
        <title>Genomic Encyclopedia of Type Strains, Phase IV (KMG-IV): sequencing the most valuable type-strain genomes for metagenomic binning, comparative biology and taxonomic classification.</title>
        <authorList>
            <person name="Goeker M."/>
        </authorList>
    </citation>
    <scope>NUCLEOTIDE SEQUENCE [LARGE SCALE GENOMIC DNA]</scope>
    <source>
        <strain evidence="1 2">DSM 29514</strain>
    </source>
</reference>
<dbReference type="InterPro" id="IPR003749">
    <property type="entry name" value="ThiS/MoaD-like"/>
</dbReference>
<evidence type="ECO:0000313" key="1">
    <source>
        <dbReference type="EMBL" id="MBB4144745.1"/>
    </source>
</evidence>
<dbReference type="Proteomes" id="UP000519897">
    <property type="component" value="Unassembled WGS sequence"/>
</dbReference>
<dbReference type="CDD" id="cd00565">
    <property type="entry name" value="Ubl_ThiS"/>
    <property type="match status" value="1"/>
</dbReference>
<protein>
    <submittedName>
        <fullName evidence="1">Sulfur carrier protein</fullName>
    </submittedName>
</protein>